<reference evidence="1 2" key="1">
    <citation type="submission" date="2024-05" db="EMBL/GenBank/DDBJ databases">
        <authorList>
            <person name="Wallberg A."/>
        </authorList>
    </citation>
    <scope>NUCLEOTIDE SEQUENCE [LARGE SCALE GENOMIC DNA]</scope>
</reference>
<comment type="caution">
    <text evidence="1">The sequence shown here is derived from an EMBL/GenBank/DDBJ whole genome shotgun (WGS) entry which is preliminary data.</text>
</comment>
<dbReference type="AlphaFoldDB" id="A0AAV2R1E7"/>
<organism evidence="1 2">
    <name type="scientific">Meganyctiphanes norvegica</name>
    <name type="common">Northern krill</name>
    <name type="synonym">Thysanopoda norvegica</name>
    <dbReference type="NCBI Taxonomy" id="48144"/>
    <lineage>
        <taxon>Eukaryota</taxon>
        <taxon>Metazoa</taxon>
        <taxon>Ecdysozoa</taxon>
        <taxon>Arthropoda</taxon>
        <taxon>Crustacea</taxon>
        <taxon>Multicrustacea</taxon>
        <taxon>Malacostraca</taxon>
        <taxon>Eumalacostraca</taxon>
        <taxon>Eucarida</taxon>
        <taxon>Euphausiacea</taxon>
        <taxon>Euphausiidae</taxon>
        <taxon>Meganyctiphanes</taxon>
    </lineage>
</organism>
<dbReference type="Proteomes" id="UP001497623">
    <property type="component" value="Unassembled WGS sequence"/>
</dbReference>
<gene>
    <name evidence="1" type="ORF">MNOR_LOCUS18025</name>
</gene>
<protein>
    <submittedName>
        <fullName evidence="1">Uncharacterized protein</fullName>
    </submittedName>
</protein>
<evidence type="ECO:0000313" key="2">
    <source>
        <dbReference type="Proteomes" id="UP001497623"/>
    </source>
</evidence>
<dbReference type="EMBL" id="CAXKWB010012687">
    <property type="protein sequence ID" value="CAL4105112.1"/>
    <property type="molecule type" value="Genomic_DNA"/>
</dbReference>
<sequence length="135" mass="14748">MQIKVMGWRTNTVLVTVCILCSWNIRLVNGDSSTEKGLTQATTNIQEILPKNVSLDTDSNAVIGNKSATPKVNISEGPKETTTEVPQHLKLVVGNNTIQNVCNISLDDYTKLTDFYPQYCSKGPITNTEATDTEG</sequence>
<keyword evidence="2" id="KW-1185">Reference proteome</keyword>
<accession>A0AAV2R1E7</accession>
<name>A0AAV2R1E7_MEGNR</name>
<feature type="non-terminal residue" evidence="1">
    <location>
        <position position="135"/>
    </location>
</feature>
<evidence type="ECO:0000313" key="1">
    <source>
        <dbReference type="EMBL" id="CAL4105112.1"/>
    </source>
</evidence>
<proteinExistence type="predicted"/>